<comment type="caution">
    <text evidence="1">The sequence shown here is derived from an EMBL/GenBank/DDBJ whole genome shotgun (WGS) entry which is preliminary data.</text>
</comment>
<dbReference type="RefSeq" id="XP_037217699.1">
    <property type="nucleotide sequence ID" value="XM_037366287.1"/>
</dbReference>
<dbReference type="Proteomes" id="UP000636479">
    <property type="component" value="Unassembled WGS sequence"/>
</dbReference>
<dbReference type="OrthoDB" id="5595695at2759"/>
<evidence type="ECO:0000313" key="1">
    <source>
        <dbReference type="EMBL" id="KAF7297340.1"/>
    </source>
</evidence>
<evidence type="ECO:0000313" key="2">
    <source>
        <dbReference type="Proteomes" id="UP000636479"/>
    </source>
</evidence>
<keyword evidence="2" id="KW-1185">Reference proteome</keyword>
<proteinExistence type="predicted"/>
<protein>
    <recommendedName>
        <fullName evidence="3">F-box domain-containing protein</fullName>
    </recommendedName>
</protein>
<accession>A0A8H6SGC7</accession>
<gene>
    <name evidence="1" type="ORF">MIND_00967400</name>
</gene>
<sequence length="505" mass="57478">MSVSIHSLSAEVLQNITLLASDTLGPPCEWSALTRCCHSFRRKLDVPAMHARLFSQKFQVPAEAHHLLPIHARDELQRRFAALNFFRKVESLGSAPAFTDALWVAYVMLKAEAPRQMNVDQLLWAGLPSLLLRYVQHHLVGQSHGWPAVNETTSLVVALLWLLSSEESVATESATTREAVMERIRPYVLAAFKYPVSSTPWRSTSESASSQGNFTSQLEEEELTVWHASAGTIVIAPTRQVHYFGQRTVHVPAVPIYSILCYFTRLDMLSPMFPVHLSAASPPKGPRREDVEHFIKECRTPFEPWNSKPMMNTSNDALSRSLNQPYFPGSLSGRWKGSSIIPNINDYMHWKEESEAPEAMETFCRQPLYLTLQEHFCYEPVQQEHCLPETWVEWEDEIQVESWSRTYKTHRGERPPQKEIFDVLVTGQTDDPYATAWGHFKFVGRIRMSDGLVVLRRESVAGLGTTILRGYMSSRQNFCGRYRAIDNGNSALEWEAAFSLCKMLD</sequence>
<dbReference type="EMBL" id="JACAZF010000008">
    <property type="protein sequence ID" value="KAF7297340.1"/>
    <property type="molecule type" value="Genomic_DNA"/>
</dbReference>
<dbReference type="AlphaFoldDB" id="A0A8H6SGC7"/>
<dbReference type="GeneID" id="59348803"/>
<reference evidence="1" key="1">
    <citation type="submission" date="2020-05" db="EMBL/GenBank/DDBJ databases">
        <title>Mycena genomes resolve the evolution of fungal bioluminescence.</title>
        <authorList>
            <person name="Tsai I.J."/>
        </authorList>
    </citation>
    <scope>NUCLEOTIDE SEQUENCE</scope>
    <source>
        <strain evidence="1">171206Taipei</strain>
    </source>
</reference>
<name>A0A8H6SGC7_9AGAR</name>
<organism evidence="1 2">
    <name type="scientific">Mycena indigotica</name>
    <dbReference type="NCBI Taxonomy" id="2126181"/>
    <lineage>
        <taxon>Eukaryota</taxon>
        <taxon>Fungi</taxon>
        <taxon>Dikarya</taxon>
        <taxon>Basidiomycota</taxon>
        <taxon>Agaricomycotina</taxon>
        <taxon>Agaricomycetes</taxon>
        <taxon>Agaricomycetidae</taxon>
        <taxon>Agaricales</taxon>
        <taxon>Marasmiineae</taxon>
        <taxon>Mycenaceae</taxon>
        <taxon>Mycena</taxon>
    </lineage>
</organism>
<evidence type="ECO:0008006" key="3">
    <source>
        <dbReference type="Google" id="ProtNLM"/>
    </source>
</evidence>